<evidence type="ECO:0000313" key="3">
    <source>
        <dbReference type="WBParaSite" id="jg25957"/>
    </source>
</evidence>
<feature type="region of interest" description="Disordered" evidence="1">
    <location>
        <begin position="16"/>
        <end position="40"/>
    </location>
</feature>
<protein>
    <submittedName>
        <fullName evidence="3">Uncharacterized protein</fullName>
    </submittedName>
</protein>
<proteinExistence type="predicted"/>
<accession>A0A915E331</accession>
<dbReference type="WBParaSite" id="jg25957">
    <property type="protein sequence ID" value="jg25957"/>
    <property type="gene ID" value="jg25957"/>
</dbReference>
<organism evidence="2 3">
    <name type="scientific">Ditylenchus dipsaci</name>
    <dbReference type="NCBI Taxonomy" id="166011"/>
    <lineage>
        <taxon>Eukaryota</taxon>
        <taxon>Metazoa</taxon>
        <taxon>Ecdysozoa</taxon>
        <taxon>Nematoda</taxon>
        <taxon>Chromadorea</taxon>
        <taxon>Rhabditida</taxon>
        <taxon>Tylenchina</taxon>
        <taxon>Tylenchomorpha</taxon>
        <taxon>Sphaerularioidea</taxon>
        <taxon>Anguinidae</taxon>
        <taxon>Anguininae</taxon>
        <taxon>Ditylenchus</taxon>
    </lineage>
</organism>
<dbReference type="AlphaFoldDB" id="A0A915E331"/>
<evidence type="ECO:0000256" key="1">
    <source>
        <dbReference type="SAM" id="MobiDB-lite"/>
    </source>
</evidence>
<sequence length="397" mass="44574">MDQPIYERYFLEDASASSQTTAQSPLHPASRLSRSIPTDNNANFNYKHKRKTGKRKVFAKRKISSLISAPALANTNHFKNVARLWQIKDFIVQQFFKAIDGLPKNTSQTIEEFRKLRAGLRAVNEKEPTSESTEQTILILSPKLFSVGPRQQSKEDKSSNNILSPTLFMLETEQIGMETTRTDSSEQKDSKDKALINIPSHWSRLYVLSPQAFIPSNMNPTIFYAQILTPWAFIANYLSPAVFSALILSPIVFETNLFSSQFFVLELLSPTTFQANLLNPNIFDFLIGSPQVLIADLLTPTIFQLKVYTPQILLAALLSPTIASPNIYSNQSYTIDVLSPQILSPNLFSNISNNIAILSPDILGSIDLHKLGLLGQEHLPPYNEEDERANIVWKTNG</sequence>
<dbReference type="Pfam" id="PF04870">
    <property type="entry name" value="Moulting_cycle"/>
    <property type="match status" value="1"/>
</dbReference>
<keyword evidence="2" id="KW-1185">Reference proteome</keyword>
<name>A0A915E331_9BILA</name>
<dbReference type="InterPro" id="IPR006954">
    <property type="entry name" value="Mlt-10-like"/>
</dbReference>
<dbReference type="PANTHER" id="PTHR21523">
    <property type="match status" value="1"/>
</dbReference>
<reference evidence="3" key="1">
    <citation type="submission" date="2022-11" db="UniProtKB">
        <authorList>
            <consortium name="WormBaseParasite"/>
        </authorList>
    </citation>
    <scope>IDENTIFICATION</scope>
</reference>
<dbReference type="Proteomes" id="UP000887574">
    <property type="component" value="Unplaced"/>
</dbReference>
<evidence type="ECO:0000313" key="2">
    <source>
        <dbReference type="Proteomes" id="UP000887574"/>
    </source>
</evidence>
<dbReference type="PANTHER" id="PTHR21523:SF46">
    <property type="entry name" value="MLT-TEN (MLT-10) RELATED"/>
    <property type="match status" value="1"/>
</dbReference>